<dbReference type="InterPro" id="IPR006668">
    <property type="entry name" value="Mg_transptr_MgtE_intracell_dom"/>
</dbReference>
<dbReference type="CDD" id="cd04606">
    <property type="entry name" value="CBS_pair_Mg_transporter"/>
    <property type="match status" value="1"/>
</dbReference>
<dbReference type="PROSITE" id="PS51371">
    <property type="entry name" value="CBS"/>
    <property type="match status" value="1"/>
</dbReference>
<keyword evidence="5" id="KW-1185">Reference proteome</keyword>
<feature type="region of interest" description="Disordered" evidence="2">
    <location>
        <begin position="412"/>
        <end position="431"/>
    </location>
</feature>
<evidence type="ECO:0000313" key="4">
    <source>
        <dbReference type="EMBL" id="WAX58596.1"/>
    </source>
</evidence>
<dbReference type="Pfam" id="PF03448">
    <property type="entry name" value="MgtE_N"/>
    <property type="match status" value="1"/>
</dbReference>
<dbReference type="InterPro" id="IPR046342">
    <property type="entry name" value="CBS_dom_sf"/>
</dbReference>
<evidence type="ECO:0000256" key="1">
    <source>
        <dbReference type="PROSITE-ProRule" id="PRU00703"/>
    </source>
</evidence>
<dbReference type="Gene3D" id="3.10.580.10">
    <property type="entry name" value="CBS-domain"/>
    <property type="match status" value="1"/>
</dbReference>
<dbReference type="PANTHER" id="PTHR43773">
    <property type="entry name" value="MAGNESIUM TRANSPORTER MGTE"/>
    <property type="match status" value="1"/>
</dbReference>
<dbReference type="SMART" id="SM00924">
    <property type="entry name" value="MgtE_N"/>
    <property type="match status" value="1"/>
</dbReference>
<dbReference type="SMART" id="SM00116">
    <property type="entry name" value="CBS"/>
    <property type="match status" value="1"/>
</dbReference>
<proteinExistence type="predicted"/>
<dbReference type="Pfam" id="PF00571">
    <property type="entry name" value="CBS"/>
    <property type="match status" value="1"/>
</dbReference>
<dbReference type="SUPFAM" id="SSF54631">
    <property type="entry name" value="CBS-domain pair"/>
    <property type="match status" value="1"/>
</dbReference>
<keyword evidence="1" id="KW-0129">CBS domain</keyword>
<dbReference type="Pfam" id="PF26205">
    <property type="entry name" value="SH3_actinomycetes"/>
    <property type="match status" value="1"/>
</dbReference>
<dbReference type="InterPro" id="IPR000644">
    <property type="entry name" value="CBS_dom"/>
</dbReference>
<dbReference type="InterPro" id="IPR058838">
    <property type="entry name" value="SH3_actinomycetes"/>
</dbReference>
<dbReference type="InterPro" id="IPR038076">
    <property type="entry name" value="MgtE_N_sf"/>
</dbReference>
<sequence length="431" mass="47366">MSPTTRVFIARLSGIGVFDPNGDQLGRVRDAVTTMRIDRQPPRVLGLVVELQHRHRIFVPMGRVMRIEVDAVVLSSGTVNMKRFERRTHEVLVLSELLDRSVTIIDDRQQVSIVDAGMEQNRARDWVISKLAVRTAGSSRIGRRRGQLFQVAWNEVEGLAIREADQGTDTLLSMLSDLRAADVANALQDMPDKRRLEVASALDDERLADVLQELPEDDQVSLLSSLADERAADVLEAMDDDDAADLLGEMPAADQQRLLELMEPEEAEPVRRLMTYGDYTAGGLMTSEPVVMLPDATVAEALALVRNPELSPALAAQVFVVRPPQATPTGRFLGTAHLQRLLREPPSALVSGICEKDTGTLRPDAPIEEVTRHLATYNLVAVPVVDEHDRLLGAVSVDDVLDHLLPVDWRDADASRDPVGDATTDAVSRNG</sequence>
<organism evidence="4 5">
    <name type="scientific">Jatrophihabitans cynanchi</name>
    <dbReference type="NCBI Taxonomy" id="2944128"/>
    <lineage>
        <taxon>Bacteria</taxon>
        <taxon>Bacillati</taxon>
        <taxon>Actinomycetota</taxon>
        <taxon>Actinomycetes</taxon>
        <taxon>Jatrophihabitantales</taxon>
        <taxon>Jatrophihabitantaceae</taxon>
        <taxon>Jatrophihabitans</taxon>
    </lineage>
</organism>
<dbReference type="EMBL" id="CP097463">
    <property type="protein sequence ID" value="WAX58596.1"/>
    <property type="molecule type" value="Genomic_DNA"/>
</dbReference>
<gene>
    <name evidence="4" type="ORF">M6B22_07475</name>
</gene>
<dbReference type="SUPFAM" id="SSF50346">
    <property type="entry name" value="PRC-barrel domain"/>
    <property type="match status" value="1"/>
</dbReference>
<dbReference type="Gene3D" id="1.25.60.10">
    <property type="entry name" value="MgtE N-terminal domain-like"/>
    <property type="match status" value="1"/>
</dbReference>
<name>A0ABY7K654_9ACTN</name>
<dbReference type="Proteomes" id="UP001164693">
    <property type="component" value="Chromosome"/>
</dbReference>
<evidence type="ECO:0000259" key="3">
    <source>
        <dbReference type="PROSITE" id="PS51371"/>
    </source>
</evidence>
<protein>
    <submittedName>
        <fullName evidence="4">CBS domain-containing protein</fullName>
    </submittedName>
</protein>
<dbReference type="RefSeq" id="WP_269445135.1">
    <property type="nucleotide sequence ID" value="NZ_CP097463.1"/>
</dbReference>
<reference evidence="4" key="1">
    <citation type="submission" date="2022-05" db="EMBL/GenBank/DDBJ databases">
        <title>Jatrophihabitans sp. SB3-54 whole genome sequence.</title>
        <authorList>
            <person name="Suh M.K."/>
            <person name="Eom M.K."/>
            <person name="Kim J.S."/>
            <person name="Kim H.S."/>
            <person name="Do H.E."/>
            <person name="Shin Y.K."/>
            <person name="Lee J.-S."/>
        </authorList>
    </citation>
    <scope>NUCLEOTIDE SEQUENCE</scope>
    <source>
        <strain evidence="4">SB3-54</strain>
    </source>
</reference>
<evidence type="ECO:0000256" key="2">
    <source>
        <dbReference type="SAM" id="MobiDB-lite"/>
    </source>
</evidence>
<dbReference type="InterPro" id="IPR011033">
    <property type="entry name" value="PRC_barrel-like_sf"/>
</dbReference>
<feature type="domain" description="CBS" evidence="3">
    <location>
        <begin position="354"/>
        <end position="412"/>
    </location>
</feature>
<dbReference type="PANTHER" id="PTHR43773:SF1">
    <property type="entry name" value="MAGNESIUM TRANSPORTER MGTE"/>
    <property type="match status" value="1"/>
</dbReference>
<evidence type="ECO:0000313" key="5">
    <source>
        <dbReference type="Proteomes" id="UP001164693"/>
    </source>
</evidence>
<dbReference type="SUPFAM" id="SSF158791">
    <property type="entry name" value="MgtE N-terminal domain-like"/>
    <property type="match status" value="1"/>
</dbReference>
<accession>A0ABY7K654</accession>
<dbReference type="InterPro" id="IPR006669">
    <property type="entry name" value="MgtE_transporter"/>
</dbReference>